<keyword evidence="2" id="KW-1185">Reference proteome</keyword>
<dbReference type="Proteomes" id="UP000030671">
    <property type="component" value="Unassembled WGS sequence"/>
</dbReference>
<accession>W4KLG7</accession>
<dbReference type="EMBL" id="KI925454">
    <property type="protein sequence ID" value="ETW86698.1"/>
    <property type="molecule type" value="Genomic_DNA"/>
</dbReference>
<sequence length="69" mass="7697">MPLLAKCLANFSTVSILFHISASRSIMSTCLIVLDTAALRIDPTSIIRFFVHWLPQATALLKDRFLSYG</sequence>
<dbReference type="AlphaFoldDB" id="W4KLG7"/>
<dbReference type="KEGG" id="hir:HETIRDRAFT_166215"/>
<dbReference type="InParanoid" id="W4KLG7"/>
<evidence type="ECO:0000313" key="1">
    <source>
        <dbReference type="EMBL" id="ETW86698.1"/>
    </source>
</evidence>
<dbReference type="HOGENOM" id="CLU_2776223_0_0_1"/>
<dbReference type="RefSeq" id="XP_009540696.1">
    <property type="nucleotide sequence ID" value="XM_009542401.1"/>
</dbReference>
<gene>
    <name evidence="1" type="ORF">HETIRDRAFT_166215</name>
</gene>
<protein>
    <submittedName>
        <fullName evidence="1">Uncharacterized protein</fullName>
    </submittedName>
</protein>
<dbReference type="GeneID" id="20668043"/>
<name>W4KLG7_HETIT</name>
<proteinExistence type="predicted"/>
<organism evidence="1 2">
    <name type="scientific">Heterobasidion irregulare (strain TC 32-1)</name>
    <dbReference type="NCBI Taxonomy" id="747525"/>
    <lineage>
        <taxon>Eukaryota</taxon>
        <taxon>Fungi</taxon>
        <taxon>Dikarya</taxon>
        <taxon>Basidiomycota</taxon>
        <taxon>Agaricomycotina</taxon>
        <taxon>Agaricomycetes</taxon>
        <taxon>Russulales</taxon>
        <taxon>Bondarzewiaceae</taxon>
        <taxon>Heterobasidion</taxon>
        <taxon>Heterobasidion annosum species complex</taxon>
    </lineage>
</organism>
<reference evidence="1 2" key="1">
    <citation type="journal article" date="2012" name="New Phytol.">
        <title>Insight into trade-off between wood decay and parasitism from the genome of a fungal forest pathogen.</title>
        <authorList>
            <person name="Olson A."/>
            <person name="Aerts A."/>
            <person name="Asiegbu F."/>
            <person name="Belbahri L."/>
            <person name="Bouzid O."/>
            <person name="Broberg A."/>
            <person name="Canback B."/>
            <person name="Coutinho P.M."/>
            <person name="Cullen D."/>
            <person name="Dalman K."/>
            <person name="Deflorio G."/>
            <person name="van Diepen L.T."/>
            <person name="Dunand C."/>
            <person name="Duplessis S."/>
            <person name="Durling M."/>
            <person name="Gonthier P."/>
            <person name="Grimwood J."/>
            <person name="Fossdal C.G."/>
            <person name="Hansson D."/>
            <person name="Henrissat B."/>
            <person name="Hietala A."/>
            <person name="Himmelstrand K."/>
            <person name="Hoffmeister D."/>
            <person name="Hogberg N."/>
            <person name="James T.Y."/>
            <person name="Karlsson M."/>
            <person name="Kohler A."/>
            <person name="Kues U."/>
            <person name="Lee Y.H."/>
            <person name="Lin Y.C."/>
            <person name="Lind M."/>
            <person name="Lindquist E."/>
            <person name="Lombard V."/>
            <person name="Lucas S."/>
            <person name="Lunden K."/>
            <person name="Morin E."/>
            <person name="Murat C."/>
            <person name="Park J."/>
            <person name="Raffaello T."/>
            <person name="Rouze P."/>
            <person name="Salamov A."/>
            <person name="Schmutz J."/>
            <person name="Solheim H."/>
            <person name="Stahlberg J."/>
            <person name="Velez H."/>
            <person name="de Vries R.P."/>
            <person name="Wiebenga A."/>
            <person name="Woodward S."/>
            <person name="Yakovlev I."/>
            <person name="Garbelotto M."/>
            <person name="Martin F."/>
            <person name="Grigoriev I.V."/>
            <person name="Stenlid J."/>
        </authorList>
    </citation>
    <scope>NUCLEOTIDE SEQUENCE [LARGE SCALE GENOMIC DNA]</scope>
    <source>
        <strain evidence="1 2">TC 32-1</strain>
    </source>
</reference>
<evidence type="ECO:0000313" key="2">
    <source>
        <dbReference type="Proteomes" id="UP000030671"/>
    </source>
</evidence>